<keyword evidence="4" id="KW-0472">Membrane</keyword>
<evidence type="ECO:0000313" key="5">
    <source>
        <dbReference type="EMBL" id="PWA24987.1"/>
    </source>
</evidence>
<accession>A0A315VN17</accession>
<dbReference type="InterPro" id="IPR051036">
    <property type="entry name" value="SIGLEC"/>
</dbReference>
<dbReference type="Gene3D" id="2.60.40.10">
    <property type="entry name" value="Immunoglobulins"/>
    <property type="match status" value="1"/>
</dbReference>
<dbReference type="EMBL" id="NHOQ01001369">
    <property type="protein sequence ID" value="PWA24987.1"/>
    <property type="molecule type" value="Genomic_DNA"/>
</dbReference>
<evidence type="ECO:0000313" key="6">
    <source>
        <dbReference type="Proteomes" id="UP000250572"/>
    </source>
</evidence>
<reference evidence="5 6" key="1">
    <citation type="journal article" date="2018" name="G3 (Bethesda)">
        <title>A High-Quality Reference Genome for the Invasive Mosquitofish Gambusia affinis Using a Chicago Library.</title>
        <authorList>
            <person name="Hoffberg S.L."/>
            <person name="Troendle N.J."/>
            <person name="Glenn T.C."/>
            <person name="Mahmud O."/>
            <person name="Louha S."/>
            <person name="Chalopin D."/>
            <person name="Bennetzen J.L."/>
            <person name="Mauricio R."/>
        </authorList>
    </citation>
    <scope>NUCLEOTIDE SEQUENCE [LARGE SCALE GENOMIC DNA]</scope>
    <source>
        <strain evidence="5">NE01/NJP1002.9</strain>
        <tissue evidence="5">Muscle</tissue>
    </source>
</reference>
<protein>
    <submittedName>
        <fullName evidence="5">Uncharacterized protein</fullName>
    </submittedName>
</protein>
<comment type="subcellular location">
    <subcellularLocation>
        <location evidence="1">Membrane</location>
        <topology evidence="1">Single-pass membrane protein</topology>
    </subcellularLocation>
</comment>
<evidence type="ECO:0000256" key="3">
    <source>
        <dbReference type="ARBA" id="ARBA00022989"/>
    </source>
</evidence>
<dbReference type="InterPro" id="IPR013783">
    <property type="entry name" value="Ig-like_fold"/>
</dbReference>
<sequence>MPPDKTEDEPYEDMNFIQSRPEAFSESIKNRGPEEAVYAQVKLVMGGLALLEQLRSTQLPADGLMDAEVKLGGGLALLEQLSSTQLPADTKPDGLMDAEVSLGASEENETHMNFIDQKQLNHDLLTGSLTGNTESHFCLCCLVSSNHRISGRTADVVSIMMMKDIKSVIAALSGNMSTLEMLLSLVFLPSEPPFVLVLSSGILALCEHYGVTLTLSTPIEALSGSCFQVPCRFEEVNKFRSKGAREGVWIKSGKDIYTTAHGINKYPIEITGDLDQFNCTTLLSDVNASLAGEYFLRLDNKKTMATACADPLQVTVREHDDLMIKTVDFHLNHF</sequence>
<name>A0A315VN17_GAMAF</name>
<dbReference type="Proteomes" id="UP000250572">
    <property type="component" value="Unassembled WGS sequence"/>
</dbReference>
<dbReference type="GO" id="GO:0033691">
    <property type="term" value="F:sialic acid binding"/>
    <property type="evidence" value="ECO:0007669"/>
    <property type="project" value="TreeGrafter"/>
</dbReference>
<feature type="non-terminal residue" evidence="5">
    <location>
        <position position="334"/>
    </location>
</feature>
<keyword evidence="6" id="KW-1185">Reference proteome</keyword>
<dbReference type="PANTHER" id="PTHR12035:SF125">
    <property type="entry name" value="SIALIC ACID-BINDING IG-LIKE LECTIN 5"/>
    <property type="match status" value="1"/>
</dbReference>
<evidence type="ECO:0000256" key="2">
    <source>
        <dbReference type="ARBA" id="ARBA00022692"/>
    </source>
</evidence>
<dbReference type="AlphaFoldDB" id="A0A315VN17"/>
<gene>
    <name evidence="5" type="ORF">CCH79_00015975</name>
</gene>
<organism evidence="5 6">
    <name type="scientific">Gambusia affinis</name>
    <name type="common">Western mosquitofish</name>
    <name type="synonym">Heterandria affinis</name>
    <dbReference type="NCBI Taxonomy" id="33528"/>
    <lineage>
        <taxon>Eukaryota</taxon>
        <taxon>Metazoa</taxon>
        <taxon>Chordata</taxon>
        <taxon>Craniata</taxon>
        <taxon>Vertebrata</taxon>
        <taxon>Euteleostomi</taxon>
        <taxon>Actinopterygii</taxon>
        <taxon>Neopterygii</taxon>
        <taxon>Teleostei</taxon>
        <taxon>Neoteleostei</taxon>
        <taxon>Acanthomorphata</taxon>
        <taxon>Ovalentaria</taxon>
        <taxon>Atherinomorphae</taxon>
        <taxon>Cyprinodontiformes</taxon>
        <taxon>Poeciliidae</taxon>
        <taxon>Poeciliinae</taxon>
        <taxon>Gambusia</taxon>
    </lineage>
</organism>
<proteinExistence type="predicted"/>
<evidence type="ECO:0000256" key="4">
    <source>
        <dbReference type="ARBA" id="ARBA00023136"/>
    </source>
</evidence>
<keyword evidence="2" id="KW-0812">Transmembrane</keyword>
<dbReference type="GO" id="GO:0005886">
    <property type="term" value="C:plasma membrane"/>
    <property type="evidence" value="ECO:0007669"/>
    <property type="project" value="TreeGrafter"/>
</dbReference>
<evidence type="ECO:0000256" key="1">
    <source>
        <dbReference type="ARBA" id="ARBA00004167"/>
    </source>
</evidence>
<keyword evidence="3" id="KW-1133">Transmembrane helix</keyword>
<dbReference type="PANTHER" id="PTHR12035">
    <property type="entry name" value="SIALIC ACID BINDING IMMUNOGLOBULIN-LIKE LECTIN"/>
    <property type="match status" value="1"/>
</dbReference>
<comment type="caution">
    <text evidence="5">The sequence shown here is derived from an EMBL/GenBank/DDBJ whole genome shotgun (WGS) entry which is preliminary data.</text>
</comment>
<dbReference type="GO" id="GO:0007155">
    <property type="term" value="P:cell adhesion"/>
    <property type="evidence" value="ECO:0007669"/>
    <property type="project" value="TreeGrafter"/>
</dbReference>